<dbReference type="EMBL" id="ACCG02000012">
    <property type="protein sequence ID" value="EFE88693.1"/>
    <property type="molecule type" value="Genomic_DNA"/>
</dbReference>
<sequence length="45" mass="5257">MRVRRSVRIIHIPQNCITRLVTVIYVSLIRCLSRTVITRPALNPQ</sequence>
<reference evidence="1 2" key="1">
    <citation type="submission" date="2010-02" db="EMBL/GenBank/DDBJ databases">
        <authorList>
            <person name="Weinstock G."/>
            <person name="Sodergren E."/>
            <person name="Clifton S."/>
            <person name="Fulton L."/>
            <person name="Fulton B."/>
            <person name="Courtney L."/>
            <person name="Fronick C."/>
            <person name="Harrison M."/>
            <person name="Strong C."/>
            <person name="Farmer C."/>
            <person name="Delahaunty K."/>
            <person name="Markovic C."/>
            <person name="Hall O."/>
            <person name="Minx P."/>
            <person name="Tomlinson C."/>
            <person name="Mitreva M."/>
            <person name="Nelson J."/>
            <person name="Hou S."/>
            <person name="Wollam A."/>
            <person name="Pepin K.H."/>
            <person name="Johnson M."/>
            <person name="Bhonagiri V."/>
            <person name="Zhang X."/>
            <person name="Suruliraj S."/>
            <person name="Warren W."/>
            <person name="Chinwalla A."/>
            <person name="Mardis E.R."/>
            <person name="Wilson R.K."/>
        </authorList>
    </citation>
    <scope>NUCLEOTIDE SEQUENCE [LARGE SCALE GENOMIC DNA]</scope>
    <source>
        <strain evidence="1 2">DSM 20213</strain>
    </source>
</reference>
<evidence type="ECO:0000313" key="2">
    <source>
        <dbReference type="Proteomes" id="UP000003191"/>
    </source>
</evidence>
<organism evidence="1 2">
    <name type="scientific">Bifidobacterium breve DSM 20213 = JCM 1192</name>
    <dbReference type="NCBI Taxonomy" id="518634"/>
    <lineage>
        <taxon>Bacteria</taxon>
        <taxon>Bacillati</taxon>
        <taxon>Actinomycetota</taxon>
        <taxon>Actinomycetes</taxon>
        <taxon>Bifidobacteriales</taxon>
        <taxon>Bifidobacteriaceae</taxon>
        <taxon>Bifidobacterium</taxon>
    </lineage>
</organism>
<dbReference type="KEGG" id="bbrd:BBBR_1516"/>
<dbReference type="Proteomes" id="UP000003191">
    <property type="component" value="Unassembled WGS sequence"/>
</dbReference>
<keyword evidence="2" id="KW-1185">Reference proteome</keyword>
<dbReference type="PATRIC" id="fig|518634.20.peg.1588"/>
<gene>
    <name evidence="1" type="ORF">BIFBRE_04583</name>
</gene>
<name>D4BR48_BIFBR</name>
<proteinExistence type="predicted"/>
<dbReference type="AlphaFoldDB" id="D4BR48"/>
<comment type="caution">
    <text evidence="1">The sequence shown here is derived from an EMBL/GenBank/DDBJ whole genome shotgun (WGS) entry which is preliminary data.</text>
</comment>
<protein>
    <submittedName>
        <fullName evidence="1">Uncharacterized protein</fullName>
    </submittedName>
</protein>
<accession>D4BR48</accession>
<evidence type="ECO:0000313" key="1">
    <source>
        <dbReference type="EMBL" id="EFE88693.1"/>
    </source>
</evidence>
<dbReference type="HOGENOM" id="CLU_3196650_0_0_11"/>